<dbReference type="GO" id="GO:0030089">
    <property type="term" value="C:phycobilisome"/>
    <property type="evidence" value="ECO:0007669"/>
    <property type="project" value="InterPro"/>
</dbReference>
<name>A0A1U7HBU2_9CYAN</name>
<reference evidence="4 5" key="1">
    <citation type="submission" date="2016-11" db="EMBL/GenBank/DDBJ databases">
        <title>Draft Genome Sequences of Nine Cyanobacterial Strains from Diverse Habitats.</title>
        <authorList>
            <person name="Zhu T."/>
            <person name="Hou S."/>
            <person name="Lu X."/>
            <person name="Hess W.R."/>
        </authorList>
    </citation>
    <scope>NUCLEOTIDE SEQUENCE [LARGE SCALE GENOMIC DNA]</scope>
    <source>
        <strain evidence="4 5">NIES-593</strain>
    </source>
</reference>
<dbReference type="GO" id="GO:0015979">
    <property type="term" value="P:photosynthesis"/>
    <property type="evidence" value="ECO:0007669"/>
    <property type="project" value="InterPro"/>
</dbReference>
<dbReference type="EMBL" id="MRCB01000023">
    <property type="protein sequence ID" value="OKH21057.1"/>
    <property type="molecule type" value="Genomic_DNA"/>
</dbReference>
<proteinExistence type="inferred from homology"/>
<dbReference type="Pfam" id="PF00502">
    <property type="entry name" value="Phycobilisome"/>
    <property type="match status" value="1"/>
</dbReference>
<dbReference type="InterPro" id="IPR038719">
    <property type="entry name" value="Phycobilisome_asu/bsu_sf"/>
</dbReference>
<dbReference type="InterPro" id="IPR012128">
    <property type="entry name" value="Phycobilisome_asu/bsu"/>
</dbReference>
<evidence type="ECO:0000256" key="2">
    <source>
        <dbReference type="ARBA" id="ARBA00022991"/>
    </source>
</evidence>
<keyword evidence="5" id="KW-1185">Reference proteome</keyword>
<dbReference type="Gene3D" id="1.10.490.20">
    <property type="entry name" value="Phycocyanins"/>
    <property type="match status" value="1"/>
</dbReference>
<evidence type="ECO:0000313" key="5">
    <source>
        <dbReference type="Proteomes" id="UP000186868"/>
    </source>
</evidence>
<dbReference type="STRING" id="1921803.NIES593_16640"/>
<keyword evidence="3" id="KW-0089">Bile pigment</keyword>
<organism evidence="4 5">
    <name type="scientific">Hydrococcus rivularis NIES-593</name>
    <dbReference type="NCBI Taxonomy" id="1921803"/>
    <lineage>
        <taxon>Bacteria</taxon>
        <taxon>Bacillati</taxon>
        <taxon>Cyanobacteriota</taxon>
        <taxon>Cyanophyceae</taxon>
        <taxon>Pleurocapsales</taxon>
        <taxon>Hydrococcaceae</taxon>
        <taxon>Hydrococcus</taxon>
    </lineage>
</organism>
<evidence type="ECO:0000256" key="1">
    <source>
        <dbReference type="ARBA" id="ARBA00008182"/>
    </source>
</evidence>
<dbReference type="OrthoDB" id="531025at2"/>
<gene>
    <name evidence="4" type="ORF">NIES593_16640</name>
</gene>
<evidence type="ECO:0000256" key="3">
    <source>
        <dbReference type="ARBA" id="ARBA00023307"/>
    </source>
</evidence>
<dbReference type="InterPro" id="IPR009050">
    <property type="entry name" value="Globin-like_sf"/>
</dbReference>
<comment type="similarity">
    <text evidence="1">Belongs to the phycobiliprotein family.</text>
</comment>
<dbReference type="AlphaFoldDB" id="A0A1U7HBU2"/>
<keyword evidence="2" id="KW-0157">Chromophore</keyword>
<dbReference type="SUPFAM" id="SSF46458">
    <property type="entry name" value="Globin-like"/>
    <property type="match status" value="1"/>
</dbReference>
<sequence length="162" mass="19053">MHTDFEALFQQAEDRYLQRMEINAFNLQVSSLAKRLETYKSLRDQEVVVFQPVADKLLETFPNENSKTLERALKHWLSVMRYCAMAMLLNNPEYLERRLLEWLTDIIKAHQMEAIEKHLYESLIFSLRQELPAEQFVLIQPFLAQAYKTLVGEASVEANTNN</sequence>
<protein>
    <submittedName>
        <fullName evidence="4">Phycobilisome protein</fullName>
    </submittedName>
</protein>
<comment type="caution">
    <text evidence="4">The sequence shown here is derived from an EMBL/GenBank/DDBJ whole genome shotgun (WGS) entry which is preliminary data.</text>
</comment>
<dbReference type="Proteomes" id="UP000186868">
    <property type="component" value="Unassembled WGS sequence"/>
</dbReference>
<evidence type="ECO:0000313" key="4">
    <source>
        <dbReference type="EMBL" id="OKH21057.1"/>
    </source>
</evidence>
<dbReference type="RefSeq" id="WP_073600659.1">
    <property type="nucleotide sequence ID" value="NZ_MRCB01000023.1"/>
</dbReference>
<accession>A0A1U7HBU2</accession>